<keyword evidence="6" id="KW-1185">Reference proteome</keyword>
<comment type="subcellular location">
    <subcellularLocation>
        <location evidence="1">Periplasm</location>
    </subcellularLocation>
</comment>
<dbReference type="Gene3D" id="3.40.190.170">
    <property type="entry name" value="Bacterial extracellular solute-binding protein, family 7"/>
    <property type="match status" value="1"/>
</dbReference>
<dbReference type="PANTHER" id="PTHR33376">
    <property type="match status" value="1"/>
</dbReference>
<reference evidence="5 6" key="1">
    <citation type="submission" date="2020-02" db="EMBL/GenBank/DDBJ databases">
        <title>complete genome sequence of Rhodobacteraceae bacterium.</title>
        <authorList>
            <person name="Park J."/>
            <person name="Kim Y.-S."/>
            <person name="Kim K.-H."/>
        </authorList>
    </citation>
    <scope>NUCLEOTIDE SEQUENCE [LARGE SCALE GENOMIC DNA]</scope>
    <source>
        <strain evidence="5 6">RR4-56</strain>
    </source>
</reference>
<dbReference type="Pfam" id="PF03480">
    <property type="entry name" value="DctP"/>
    <property type="match status" value="1"/>
</dbReference>
<keyword evidence="3" id="KW-0574">Periplasm</keyword>
<evidence type="ECO:0000313" key="5">
    <source>
        <dbReference type="EMBL" id="QIE56126.1"/>
    </source>
</evidence>
<dbReference type="Proteomes" id="UP000503336">
    <property type="component" value="Chromosome"/>
</dbReference>
<dbReference type="GO" id="GO:0042597">
    <property type="term" value="C:periplasmic space"/>
    <property type="evidence" value="ECO:0007669"/>
    <property type="project" value="UniProtKB-SubCell"/>
</dbReference>
<evidence type="ECO:0000256" key="2">
    <source>
        <dbReference type="ARBA" id="ARBA00022729"/>
    </source>
</evidence>
<evidence type="ECO:0000256" key="4">
    <source>
        <dbReference type="SAM" id="SignalP"/>
    </source>
</evidence>
<dbReference type="InterPro" id="IPR018389">
    <property type="entry name" value="DctP_fam"/>
</dbReference>
<proteinExistence type="predicted"/>
<feature type="signal peptide" evidence="4">
    <location>
        <begin position="1"/>
        <end position="22"/>
    </location>
</feature>
<keyword evidence="2 4" id="KW-0732">Signal</keyword>
<dbReference type="AlphaFoldDB" id="A0A7L5C0T6"/>
<dbReference type="GO" id="GO:0055085">
    <property type="term" value="P:transmembrane transport"/>
    <property type="evidence" value="ECO:0007669"/>
    <property type="project" value="InterPro"/>
</dbReference>
<name>A0A7L5C0T6_9RHOB</name>
<dbReference type="PANTHER" id="PTHR33376:SF5">
    <property type="entry name" value="EXTRACYTOPLASMIC SOLUTE RECEPTOR PROTEIN"/>
    <property type="match status" value="1"/>
</dbReference>
<evidence type="ECO:0000313" key="6">
    <source>
        <dbReference type="Proteomes" id="UP000503336"/>
    </source>
</evidence>
<dbReference type="InterPro" id="IPR038404">
    <property type="entry name" value="TRAP_DctP_sf"/>
</dbReference>
<organism evidence="5 6">
    <name type="scientific">Pikeienuella piscinae</name>
    <dbReference type="NCBI Taxonomy" id="2748098"/>
    <lineage>
        <taxon>Bacteria</taxon>
        <taxon>Pseudomonadati</taxon>
        <taxon>Pseudomonadota</taxon>
        <taxon>Alphaproteobacteria</taxon>
        <taxon>Rhodobacterales</taxon>
        <taxon>Paracoccaceae</taxon>
        <taxon>Pikeienuella</taxon>
    </lineage>
</organism>
<gene>
    <name evidence="5" type="ORF">G5B40_12045</name>
</gene>
<dbReference type="RefSeq" id="WP_165098942.1">
    <property type="nucleotide sequence ID" value="NZ_CP049056.1"/>
</dbReference>
<dbReference type="CDD" id="cd13604">
    <property type="entry name" value="PBP2_TRAP_ketoacid_lactate_like"/>
    <property type="match status" value="1"/>
</dbReference>
<accession>A0A7L5C0T6</accession>
<evidence type="ECO:0000256" key="1">
    <source>
        <dbReference type="ARBA" id="ARBA00004418"/>
    </source>
</evidence>
<feature type="chain" id="PRO_5029854539" evidence="4">
    <location>
        <begin position="23"/>
        <end position="339"/>
    </location>
</feature>
<protein>
    <submittedName>
        <fullName evidence="5">TRAP transporter substrate-binding protein</fullName>
    </submittedName>
</protein>
<dbReference type="NCBIfam" id="NF037995">
    <property type="entry name" value="TRAP_S1"/>
    <property type="match status" value="1"/>
</dbReference>
<evidence type="ECO:0000256" key="3">
    <source>
        <dbReference type="ARBA" id="ARBA00022764"/>
    </source>
</evidence>
<dbReference type="KEGG" id="hdh:G5B40_12045"/>
<sequence length="339" mass="36910">MKLNHLASALGAAAVSAMLASAATAETTTLRIQTHYAPETVSGKLAQRFVDDVQIMSNGEIQIEMFFSSSVVNSVETFDAAATGILDCDMTGAAYQTGKNPAFQFVGDIMGGYDTPYQQLSWLYYGGGLEAAQELYNKFDMQLVGWWVYGQESLASTKPIRGVADLKDWKFRSPPGLETNIFAALGASPIVMDFTEIFTALESGIIDGADASGIANNVGLGLYDIAKFTNFPGFHSMPSDHLACNKAKWDAMPEHHRRIMERAMESLALQTALTFEKSNNEAAAKLREEGVDVAEWSTEDRAAFREAALGQWDDFASTPEAQALVESHRAYLKVLGLIE</sequence>
<dbReference type="EMBL" id="CP049056">
    <property type="protein sequence ID" value="QIE56126.1"/>
    <property type="molecule type" value="Genomic_DNA"/>
</dbReference>